<sequence length="127" mass="13616">MFWGNQTHISIRDSGPEQEEEETSSSLSSSDSSSPSLLRPDRALIIDIPQRGSQGFSVSSPTNTPSSARRVSEADDLKSPVSTRFKSLCKLLSREKRVVPSSPGGDIEQGEVAVGSSKMSSAEEMSI</sequence>
<reference evidence="2" key="1">
    <citation type="submission" date="2022-03" db="EMBL/GenBank/DDBJ databases">
        <title>A functionally conserved STORR gene fusion in Papaver species that diverged 16.8 million years ago.</title>
        <authorList>
            <person name="Catania T."/>
        </authorList>
    </citation>
    <scope>NUCLEOTIDE SEQUENCE</scope>
    <source>
        <strain evidence="2">S-191538</strain>
    </source>
</reference>
<dbReference type="Proteomes" id="UP001177140">
    <property type="component" value="Unassembled WGS sequence"/>
</dbReference>
<gene>
    <name evidence="2" type="ORF">MKW94_030156</name>
</gene>
<protein>
    <submittedName>
        <fullName evidence="2">Uncharacterized protein</fullName>
    </submittedName>
</protein>
<name>A0AA41RZA5_PAPNU</name>
<evidence type="ECO:0000256" key="1">
    <source>
        <dbReference type="SAM" id="MobiDB-lite"/>
    </source>
</evidence>
<dbReference type="AlphaFoldDB" id="A0AA41RZA5"/>
<organism evidence="2 3">
    <name type="scientific">Papaver nudicaule</name>
    <name type="common">Iceland poppy</name>
    <dbReference type="NCBI Taxonomy" id="74823"/>
    <lineage>
        <taxon>Eukaryota</taxon>
        <taxon>Viridiplantae</taxon>
        <taxon>Streptophyta</taxon>
        <taxon>Embryophyta</taxon>
        <taxon>Tracheophyta</taxon>
        <taxon>Spermatophyta</taxon>
        <taxon>Magnoliopsida</taxon>
        <taxon>Ranunculales</taxon>
        <taxon>Papaveraceae</taxon>
        <taxon>Papaveroideae</taxon>
        <taxon>Papaver</taxon>
    </lineage>
</organism>
<feature type="region of interest" description="Disordered" evidence="1">
    <location>
        <begin position="97"/>
        <end position="127"/>
    </location>
</feature>
<feature type="region of interest" description="Disordered" evidence="1">
    <location>
        <begin position="1"/>
        <end position="81"/>
    </location>
</feature>
<feature type="compositionally biased region" description="Polar residues" evidence="1">
    <location>
        <begin position="51"/>
        <end position="69"/>
    </location>
</feature>
<keyword evidence="3" id="KW-1185">Reference proteome</keyword>
<evidence type="ECO:0000313" key="3">
    <source>
        <dbReference type="Proteomes" id="UP001177140"/>
    </source>
</evidence>
<comment type="caution">
    <text evidence="2">The sequence shown here is derived from an EMBL/GenBank/DDBJ whole genome shotgun (WGS) entry which is preliminary data.</text>
</comment>
<accession>A0AA41RZA5</accession>
<dbReference type="EMBL" id="JAJJMA010020264">
    <property type="protein sequence ID" value="MCL7023248.1"/>
    <property type="molecule type" value="Genomic_DNA"/>
</dbReference>
<proteinExistence type="predicted"/>
<feature type="compositionally biased region" description="Low complexity" evidence="1">
    <location>
        <begin position="24"/>
        <end position="38"/>
    </location>
</feature>
<evidence type="ECO:0000313" key="2">
    <source>
        <dbReference type="EMBL" id="MCL7023248.1"/>
    </source>
</evidence>